<gene>
    <name evidence="1" type="ORF">C2R22_10725</name>
</gene>
<evidence type="ECO:0008006" key="3">
    <source>
        <dbReference type="Google" id="ProtNLM"/>
    </source>
</evidence>
<evidence type="ECO:0000313" key="2">
    <source>
        <dbReference type="Proteomes" id="UP000236584"/>
    </source>
</evidence>
<name>A0A2I8VJF2_9EURY</name>
<dbReference type="OrthoDB" id="291803at2157"/>
<dbReference type="RefSeq" id="WP_103425752.1">
    <property type="nucleotide sequence ID" value="NZ_CP026309.1"/>
</dbReference>
<dbReference type="EMBL" id="CP026309">
    <property type="protein sequence ID" value="AUV82063.1"/>
    <property type="molecule type" value="Genomic_DNA"/>
</dbReference>
<keyword evidence="2" id="KW-1185">Reference proteome</keyword>
<evidence type="ECO:0000313" key="1">
    <source>
        <dbReference type="EMBL" id="AUV82063.1"/>
    </source>
</evidence>
<dbReference type="GeneID" id="35592570"/>
<protein>
    <recommendedName>
        <fullName evidence="3">YvrJ family protein</fullName>
    </recommendedName>
</protein>
<sequence length="64" mass="7160">MSELTDIIIQATDPVTALLVIAIGYEIWSVKKDLQQDVEVVRQRVRRIESAFIETDGGGDDGER</sequence>
<dbReference type="Proteomes" id="UP000236584">
    <property type="component" value="Chromosome"/>
</dbReference>
<proteinExistence type="predicted"/>
<accession>A0A2I8VJF2</accession>
<dbReference type="KEGG" id="srub:C2R22_10725"/>
<dbReference type="AlphaFoldDB" id="A0A2I8VJF2"/>
<organism evidence="1 2">
    <name type="scientific">Salinigranum rubrum</name>
    <dbReference type="NCBI Taxonomy" id="755307"/>
    <lineage>
        <taxon>Archaea</taxon>
        <taxon>Methanobacteriati</taxon>
        <taxon>Methanobacteriota</taxon>
        <taxon>Stenosarchaea group</taxon>
        <taxon>Halobacteria</taxon>
        <taxon>Halobacteriales</taxon>
        <taxon>Haloferacaceae</taxon>
        <taxon>Salinigranum</taxon>
    </lineage>
</organism>
<reference evidence="1 2" key="1">
    <citation type="submission" date="2018-01" db="EMBL/GenBank/DDBJ databases">
        <title>Complete genome sequence of Salinigranum rubrum GX10T, an extremely halophilic archaeon isolated from a marine solar saltern.</title>
        <authorList>
            <person name="Han S."/>
        </authorList>
    </citation>
    <scope>NUCLEOTIDE SEQUENCE [LARGE SCALE GENOMIC DNA]</scope>
    <source>
        <strain evidence="1 2">GX10</strain>
    </source>
</reference>